<feature type="compositionally biased region" description="Low complexity" evidence="1">
    <location>
        <begin position="47"/>
        <end position="68"/>
    </location>
</feature>
<evidence type="ECO:0000256" key="1">
    <source>
        <dbReference type="SAM" id="MobiDB-lite"/>
    </source>
</evidence>
<comment type="caution">
    <text evidence="2">The sequence shown here is derived from an EMBL/GenBank/DDBJ whole genome shotgun (WGS) entry which is preliminary data.</text>
</comment>
<proteinExistence type="predicted"/>
<evidence type="ECO:0000313" key="3">
    <source>
        <dbReference type="Proteomes" id="UP001221757"/>
    </source>
</evidence>
<name>A0AAD7C3K8_MYCRO</name>
<accession>A0AAD7C3K8</accession>
<dbReference type="AlphaFoldDB" id="A0AAD7C3K8"/>
<feature type="region of interest" description="Disordered" evidence="1">
    <location>
        <begin position="1"/>
        <end position="72"/>
    </location>
</feature>
<sequence>MSEPADSDDVGDGPAESTTSSSPATLSCWSSANSARRKPSTAKRPRSLSGTSIQSSSSTPWPFHSSTPSSPPVPILVTGQPGIGKSVGAHYFLLYLLGLGKPVFWVQEYGAYYFNAHGVQHLSDPNGLPNLPVVHRALQASLVAPAVVKDDSGRRLVREDLFTEFLPPDVAAKTCELAESRMHRIQHFLSRAFDVSSTRGVAGRLVEGLMDAPFPLARQPTSGRPRQRRGGRDPRAPRQRRHLRPQSVPTTARPLYLRPLLVDAMVATTDTQLGLLQTSLADTHSKDFGTMLGIIARLPHGAGIEVAALDDMVYCVVGSTAHRVRDLVRAARATLAKLQTF</sequence>
<reference evidence="2" key="1">
    <citation type="submission" date="2023-03" db="EMBL/GenBank/DDBJ databases">
        <title>Massive genome expansion in bonnet fungi (Mycena s.s.) driven by repeated elements and novel gene families across ecological guilds.</title>
        <authorList>
            <consortium name="Lawrence Berkeley National Laboratory"/>
            <person name="Harder C.B."/>
            <person name="Miyauchi S."/>
            <person name="Viragh M."/>
            <person name="Kuo A."/>
            <person name="Thoen E."/>
            <person name="Andreopoulos B."/>
            <person name="Lu D."/>
            <person name="Skrede I."/>
            <person name="Drula E."/>
            <person name="Henrissat B."/>
            <person name="Morin E."/>
            <person name="Kohler A."/>
            <person name="Barry K."/>
            <person name="LaButti K."/>
            <person name="Morin E."/>
            <person name="Salamov A."/>
            <person name="Lipzen A."/>
            <person name="Mereny Z."/>
            <person name="Hegedus B."/>
            <person name="Baldrian P."/>
            <person name="Stursova M."/>
            <person name="Weitz H."/>
            <person name="Taylor A."/>
            <person name="Grigoriev I.V."/>
            <person name="Nagy L.G."/>
            <person name="Martin F."/>
            <person name="Kauserud H."/>
        </authorList>
    </citation>
    <scope>NUCLEOTIDE SEQUENCE</scope>
    <source>
        <strain evidence="2">CBHHK067</strain>
    </source>
</reference>
<feature type="compositionally biased region" description="Acidic residues" evidence="1">
    <location>
        <begin position="1"/>
        <end position="11"/>
    </location>
</feature>
<gene>
    <name evidence="2" type="ORF">B0H17DRAFT_484246</name>
</gene>
<protein>
    <submittedName>
        <fullName evidence="2">Uncharacterized protein</fullName>
    </submittedName>
</protein>
<feature type="compositionally biased region" description="Basic residues" evidence="1">
    <location>
        <begin position="35"/>
        <end position="46"/>
    </location>
</feature>
<keyword evidence="3" id="KW-1185">Reference proteome</keyword>
<dbReference type="Proteomes" id="UP001221757">
    <property type="component" value="Unassembled WGS sequence"/>
</dbReference>
<dbReference type="EMBL" id="JARKIE010000442">
    <property type="protein sequence ID" value="KAJ7638137.1"/>
    <property type="molecule type" value="Genomic_DNA"/>
</dbReference>
<evidence type="ECO:0000313" key="2">
    <source>
        <dbReference type="EMBL" id="KAJ7638137.1"/>
    </source>
</evidence>
<feature type="region of interest" description="Disordered" evidence="1">
    <location>
        <begin position="213"/>
        <end position="249"/>
    </location>
</feature>
<feature type="compositionally biased region" description="Low complexity" evidence="1">
    <location>
        <begin position="17"/>
        <end position="27"/>
    </location>
</feature>
<organism evidence="2 3">
    <name type="scientific">Mycena rosella</name>
    <name type="common">Pink bonnet</name>
    <name type="synonym">Agaricus rosellus</name>
    <dbReference type="NCBI Taxonomy" id="1033263"/>
    <lineage>
        <taxon>Eukaryota</taxon>
        <taxon>Fungi</taxon>
        <taxon>Dikarya</taxon>
        <taxon>Basidiomycota</taxon>
        <taxon>Agaricomycotina</taxon>
        <taxon>Agaricomycetes</taxon>
        <taxon>Agaricomycetidae</taxon>
        <taxon>Agaricales</taxon>
        <taxon>Marasmiineae</taxon>
        <taxon>Mycenaceae</taxon>
        <taxon>Mycena</taxon>
    </lineage>
</organism>